<evidence type="ECO:0000256" key="7">
    <source>
        <dbReference type="ARBA" id="ARBA00023224"/>
    </source>
</evidence>
<evidence type="ECO:0000256" key="1">
    <source>
        <dbReference type="ARBA" id="ARBA00004141"/>
    </source>
</evidence>
<dbReference type="EMBL" id="JAUJYO010000012">
    <property type="protein sequence ID" value="KAK1302116.1"/>
    <property type="molecule type" value="Genomic_DNA"/>
</dbReference>
<keyword evidence="2 8" id="KW-0812">Transmembrane</keyword>
<keyword evidence="10" id="KW-1185">Reference proteome</keyword>
<keyword evidence="3 8" id="KW-1133">Transmembrane helix</keyword>
<dbReference type="PRINTS" id="PR02000">
    <property type="entry name" value="GCR1PLANT"/>
</dbReference>
<dbReference type="GO" id="GO:0007189">
    <property type="term" value="P:adenylate cyclase-activating G protein-coupled receptor signaling pathway"/>
    <property type="evidence" value="ECO:0007669"/>
    <property type="project" value="TreeGrafter"/>
</dbReference>
<comment type="caution">
    <text evidence="9">The sequence shown here is derived from an EMBL/GenBank/DDBJ whole genome shotgun (WGS) entry which is preliminary data.</text>
</comment>
<evidence type="ECO:0000256" key="8">
    <source>
        <dbReference type="SAM" id="Phobius"/>
    </source>
</evidence>
<dbReference type="Proteomes" id="UP001180020">
    <property type="component" value="Unassembled WGS sequence"/>
</dbReference>
<reference evidence="9" key="1">
    <citation type="journal article" date="2023" name="Nat. Commun.">
        <title>Diploid and tetraploid genomes of Acorus and the evolution of monocots.</title>
        <authorList>
            <person name="Ma L."/>
            <person name="Liu K.W."/>
            <person name="Li Z."/>
            <person name="Hsiao Y.Y."/>
            <person name="Qi Y."/>
            <person name="Fu T."/>
            <person name="Tang G.D."/>
            <person name="Zhang D."/>
            <person name="Sun W.H."/>
            <person name="Liu D.K."/>
            <person name="Li Y."/>
            <person name="Chen G.Z."/>
            <person name="Liu X.D."/>
            <person name="Liao X.Y."/>
            <person name="Jiang Y.T."/>
            <person name="Yu X."/>
            <person name="Hao Y."/>
            <person name="Huang J."/>
            <person name="Zhao X.W."/>
            <person name="Ke S."/>
            <person name="Chen Y.Y."/>
            <person name="Wu W.L."/>
            <person name="Hsu J.L."/>
            <person name="Lin Y.F."/>
            <person name="Huang M.D."/>
            <person name="Li C.Y."/>
            <person name="Huang L."/>
            <person name="Wang Z.W."/>
            <person name="Zhao X."/>
            <person name="Zhong W.Y."/>
            <person name="Peng D.H."/>
            <person name="Ahmad S."/>
            <person name="Lan S."/>
            <person name="Zhang J.S."/>
            <person name="Tsai W.C."/>
            <person name="Van de Peer Y."/>
            <person name="Liu Z.J."/>
        </authorList>
    </citation>
    <scope>NUCLEOTIDE SEQUENCE</scope>
    <source>
        <strain evidence="9">CP</strain>
    </source>
</reference>
<dbReference type="GO" id="GO:0004930">
    <property type="term" value="F:G protein-coupled receptor activity"/>
    <property type="evidence" value="ECO:0007669"/>
    <property type="project" value="UniProtKB-KW"/>
</dbReference>
<sequence>MTSATAAAAAEAVVRTAAAGLTGSERRILRGVNVGASTLSLAGSAFIVLCYILFKELRKFSFKLIFFLALSNARRLTRRSEMRRVDRTSLAVTVMRSIGNDFGHFGSWCWTETARTGKVVHFITFYAPLWGAILYNGVTYFQVIRMLNNAARMAVGMSDRSFHIDSRTDMKGLFNSVAYGLNSSVRRAISERLDLYADGGLRDSEDGCRSMQIKEGNKKKAS</sequence>
<keyword evidence="5 8" id="KW-0472">Membrane</keyword>
<accession>A0AAV9DMK1</accession>
<proteinExistence type="predicted"/>
<evidence type="ECO:0000313" key="9">
    <source>
        <dbReference type="EMBL" id="KAK1302116.1"/>
    </source>
</evidence>
<organism evidence="9 10">
    <name type="scientific">Acorus calamus</name>
    <name type="common">Sweet flag</name>
    <dbReference type="NCBI Taxonomy" id="4465"/>
    <lineage>
        <taxon>Eukaryota</taxon>
        <taxon>Viridiplantae</taxon>
        <taxon>Streptophyta</taxon>
        <taxon>Embryophyta</taxon>
        <taxon>Tracheophyta</taxon>
        <taxon>Spermatophyta</taxon>
        <taxon>Magnoliopsida</taxon>
        <taxon>Liliopsida</taxon>
        <taxon>Acoraceae</taxon>
        <taxon>Acorus</taxon>
    </lineage>
</organism>
<evidence type="ECO:0000256" key="4">
    <source>
        <dbReference type="ARBA" id="ARBA00023040"/>
    </source>
</evidence>
<keyword evidence="6 9" id="KW-0675">Receptor</keyword>
<dbReference type="PANTHER" id="PTHR23112:SF0">
    <property type="entry name" value="TRANSMEMBRANE PROTEIN 116"/>
    <property type="match status" value="1"/>
</dbReference>
<evidence type="ECO:0000256" key="6">
    <source>
        <dbReference type="ARBA" id="ARBA00023170"/>
    </source>
</evidence>
<keyword evidence="4" id="KW-0297">G-protein coupled receptor</keyword>
<dbReference type="PANTHER" id="PTHR23112">
    <property type="entry name" value="G PROTEIN-COUPLED RECEPTOR 157-RELATED"/>
    <property type="match status" value="1"/>
</dbReference>
<comment type="subcellular location">
    <subcellularLocation>
        <location evidence="1">Membrane</location>
        <topology evidence="1">Multi-pass membrane protein</topology>
    </subcellularLocation>
</comment>
<dbReference type="PRINTS" id="PR02001">
    <property type="entry name" value="GCR1CAMPR"/>
</dbReference>
<evidence type="ECO:0000256" key="3">
    <source>
        <dbReference type="ARBA" id="ARBA00022989"/>
    </source>
</evidence>
<reference evidence="9" key="2">
    <citation type="submission" date="2023-06" db="EMBL/GenBank/DDBJ databases">
        <authorList>
            <person name="Ma L."/>
            <person name="Liu K.-W."/>
            <person name="Li Z."/>
            <person name="Hsiao Y.-Y."/>
            <person name="Qi Y."/>
            <person name="Fu T."/>
            <person name="Tang G."/>
            <person name="Zhang D."/>
            <person name="Sun W.-H."/>
            <person name="Liu D.-K."/>
            <person name="Li Y."/>
            <person name="Chen G.-Z."/>
            <person name="Liu X.-D."/>
            <person name="Liao X.-Y."/>
            <person name="Jiang Y.-T."/>
            <person name="Yu X."/>
            <person name="Hao Y."/>
            <person name="Huang J."/>
            <person name="Zhao X.-W."/>
            <person name="Ke S."/>
            <person name="Chen Y.-Y."/>
            <person name="Wu W.-L."/>
            <person name="Hsu J.-L."/>
            <person name="Lin Y.-F."/>
            <person name="Huang M.-D."/>
            <person name="Li C.-Y."/>
            <person name="Huang L."/>
            <person name="Wang Z.-W."/>
            <person name="Zhao X."/>
            <person name="Zhong W.-Y."/>
            <person name="Peng D.-H."/>
            <person name="Ahmad S."/>
            <person name="Lan S."/>
            <person name="Zhang J.-S."/>
            <person name="Tsai W.-C."/>
            <person name="Van De Peer Y."/>
            <person name="Liu Z.-J."/>
        </authorList>
    </citation>
    <scope>NUCLEOTIDE SEQUENCE</scope>
    <source>
        <strain evidence="9">CP</strain>
        <tissue evidence="9">Leaves</tissue>
    </source>
</reference>
<dbReference type="GO" id="GO:0005886">
    <property type="term" value="C:plasma membrane"/>
    <property type="evidence" value="ECO:0007669"/>
    <property type="project" value="TreeGrafter"/>
</dbReference>
<evidence type="ECO:0000256" key="2">
    <source>
        <dbReference type="ARBA" id="ARBA00022692"/>
    </source>
</evidence>
<keyword evidence="7" id="KW-0807">Transducer</keyword>
<evidence type="ECO:0000313" key="10">
    <source>
        <dbReference type="Proteomes" id="UP001180020"/>
    </source>
</evidence>
<dbReference type="InterPro" id="IPR022343">
    <property type="entry name" value="GCR1-cAMP_receptor"/>
</dbReference>
<gene>
    <name evidence="9" type="primary">GCR1</name>
    <name evidence="9" type="ORF">QJS10_CPB12g01794</name>
</gene>
<feature type="transmembrane region" description="Helical" evidence="8">
    <location>
        <begin position="34"/>
        <end position="54"/>
    </location>
</feature>
<evidence type="ECO:0000256" key="5">
    <source>
        <dbReference type="ARBA" id="ARBA00023136"/>
    </source>
</evidence>
<protein>
    <submittedName>
        <fullName evidence="9">G-protein coupled receptor 1</fullName>
    </submittedName>
</protein>
<name>A0AAV9DMK1_ACOCL</name>
<dbReference type="AlphaFoldDB" id="A0AAV9DMK1"/>
<dbReference type="InterPro" id="IPR022340">
    <property type="entry name" value="GPCR_GCR1_put"/>
</dbReference>